<dbReference type="AlphaFoldDB" id="B4VYA9"/>
<feature type="region of interest" description="Disordered" evidence="1">
    <location>
        <begin position="1"/>
        <end position="66"/>
    </location>
</feature>
<sequence>MTKNRKMPDHWYATRSSQPSWSQDWQHQRNAVDPHRVGHSTSHRQATPQPVTTKPAPPSPQQPKEPKRRFTFGWAFWVVVIMVVSGGMGFASVALLLKLPAVPNCPSIFWPTASASVRIYCAQLAANKRTTKDLLEAIALIDALPKDHPLRPEINRHIEEWSVEILAIGEEKFQAGQLEEAIEIANRIPRDVPAFTLVKEQIKAWETLWKKASGIYEQAEEQLRQSNWTLAFREAVKLTTIDNQYWAAVKYNELVDLIQIGRDDSQKLDEAYKLSKSGRVDDILKAIEAAEKITPKSFAYKEAQDLIAESGNKLLKLATSRLEQRNWQGVLDIANKLPASVKLPDVKADLIDLANAISLAESGSIGDLEIAIASAQKLGTDRPLYDEGQELIDRWQREIEDVARLERARTFASSGLASDLQIAIAEAKLIPNRNPRYQEARAEISQWTRQIQTIEDQPYLDRATQLASFGGVQSLREAIQEARRIAPNRALYSEAQSKIKDWTRTVQRLEDQPYLDQARTLANSGNLSAAIAAAEQIKSGRVLYGEAQSLVKGWKTEVLGQQRLQQAYQAATPGTPDAIVEAIRLARQVPSSAKVRGDAVSAVNRWSYQLLALAQDRAALSLTEAIRLAKMIPSGTEAYNAAQVQIQGWQKILEPPPPLVVVPSGTDAQPPLEPPEHELPLDNN</sequence>
<feature type="transmembrane region" description="Helical" evidence="2">
    <location>
        <begin position="74"/>
        <end position="97"/>
    </location>
</feature>
<dbReference type="STRING" id="118168.MC7420_2545"/>
<feature type="compositionally biased region" description="Polar residues" evidence="1">
    <location>
        <begin position="14"/>
        <end position="25"/>
    </location>
</feature>
<dbReference type="Proteomes" id="UP000003835">
    <property type="component" value="Unassembled WGS sequence"/>
</dbReference>
<evidence type="ECO:0008006" key="5">
    <source>
        <dbReference type="Google" id="ProtNLM"/>
    </source>
</evidence>
<dbReference type="RefSeq" id="WP_006103729.1">
    <property type="nucleotide sequence ID" value="NZ_DS989860.1"/>
</dbReference>
<evidence type="ECO:0000313" key="4">
    <source>
        <dbReference type="Proteomes" id="UP000003835"/>
    </source>
</evidence>
<protein>
    <recommendedName>
        <fullName evidence="5">Chromosome segregation ATPase</fullName>
    </recommendedName>
</protein>
<feature type="compositionally biased region" description="Polar residues" evidence="1">
    <location>
        <begin position="43"/>
        <end position="52"/>
    </location>
</feature>
<keyword evidence="2" id="KW-0812">Transmembrane</keyword>
<dbReference type="EMBL" id="DS989860">
    <property type="protein sequence ID" value="EDX72927.1"/>
    <property type="molecule type" value="Genomic_DNA"/>
</dbReference>
<keyword evidence="2" id="KW-1133">Transmembrane helix</keyword>
<gene>
    <name evidence="3" type="ORF">MC7420_2545</name>
</gene>
<evidence type="ECO:0000256" key="1">
    <source>
        <dbReference type="SAM" id="MobiDB-lite"/>
    </source>
</evidence>
<organism evidence="3 4">
    <name type="scientific">Coleofasciculus chthonoplastes PCC 7420</name>
    <dbReference type="NCBI Taxonomy" id="118168"/>
    <lineage>
        <taxon>Bacteria</taxon>
        <taxon>Bacillati</taxon>
        <taxon>Cyanobacteriota</taxon>
        <taxon>Cyanophyceae</taxon>
        <taxon>Coleofasciculales</taxon>
        <taxon>Coleofasciculaceae</taxon>
        <taxon>Coleofasciculus</taxon>
    </lineage>
</organism>
<feature type="region of interest" description="Disordered" evidence="1">
    <location>
        <begin position="659"/>
        <end position="684"/>
    </location>
</feature>
<name>B4VYA9_9CYAN</name>
<evidence type="ECO:0000256" key="2">
    <source>
        <dbReference type="SAM" id="Phobius"/>
    </source>
</evidence>
<keyword evidence="2" id="KW-0472">Membrane</keyword>
<evidence type="ECO:0000313" key="3">
    <source>
        <dbReference type="EMBL" id="EDX72927.1"/>
    </source>
</evidence>
<reference evidence="3 4" key="1">
    <citation type="submission" date="2008-07" db="EMBL/GenBank/DDBJ databases">
        <authorList>
            <person name="Tandeau de Marsac N."/>
            <person name="Ferriera S."/>
            <person name="Johnson J."/>
            <person name="Kravitz S."/>
            <person name="Beeson K."/>
            <person name="Sutton G."/>
            <person name="Rogers Y.-H."/>
            <person name="Friedman R."/>
            <person name="Frazier M."/>
            <person name="Venter J.C."/>
        </authorList>
    </citation>
    <scope>NUCLEOTIDE SEQUENCE [LARGE SCALE GENOMIC DNA]</scope>
    <source>
        <strain evidence="3 4">PCC 7420</strain>
    </source>
</reference>
<proteinExistence type="predicted"/>
<dbReference type="HOGENOM" id="CLU_019646_0_0_3"/>
<dbReference type="eggNOG" id="COG0457">
    <property type="taxonomic scope" value="Bacteria"/>
</dbReference>
<keyword evidence="4" id="KW-1185">Reference proteome</keyword>
<feature type="compositionally biased region" description="Basic and acidic residues" evidence="1">
    <location>
        <begin position="26"/>
        <end position="36"/>
    </location>
</feature>
<feature type="compositionally biased region" description="Basic and acidic residues" evidence="1">
    <location>
        <begin position="674"/>
        <end position="684"/>
    </location>
</feature>
<accession>B4VYA9</accession>